<protein>
    <submittedName>
        <fullName evidence="2">Uncharacterized protein</fullName>
    </submittedName>
</protein>
<feature type="transmembrane region" description="Helical" evidence="1">
    <location>
        <begin position="92"/>
        <end position="112"/>
    </location>
</feature>
<gene>
    <name evidence="2" type="ORF">GCM10009037_07110</name>
</gene>
<organism evidence="2 3">
    <name type="scientific">Halarchaeum grantii</name>
    <dbReference type="NCBI Taxonomy" id="1193105"/>
    <lineage>
        <taxon>Archaea</taxon>
        <taxon>Methanobacteriati</taxon>
        <taxon>Methanobacteriota</taxon>
        <taxon>Stenosarchaea group</taxon>
        <taxon>Halobacteria</taxon>
        <taxon>Halobacteriales</taxon>
        <taxon>Halobacteriaceae</taxon>
    </lineage>
</organism>
<reference evidence="2 3" key="1">
    <citation type="journal article" date="2019" name="Int. J. Syst. Evol. Microbiol.">
        <title>The Global Catalogue of Microorganisms (GCM) 10K type strain sequencing project: providing services to taxonomists for standard genome sequencing and annotation.</title>
        <authorList>
            <consortium name="The Broad Institute Genomics Platform"/>
            <consortium name="The Broad Institute Genome Sequencing Center for Infectious Disease"/>
            <person name="Wu L."/>
            <person name="Ma J."/>
        </authorList>
    </citation>
    <scope>NUCLEOTIDE SEQUENCE [LARGE SCALE GENOMIC DNA]</scope>
    <source>
        <strain evidence="2 3">JCM 19585</strain>
    </source>
</reference>
<evidence type="ECO:0000256" key="1">
    <source>
        <dbReference type="SAM" id="Phobius"/>
    </source>
</evidence>
<accession>A0A830F791</accession>
<dbReference type="Proteomes" id="UP000628840">
    <property type="component" value="Unassembled WGS sequence"/>
</dbReference>
<dbReference type="EMBL" id="BMPF01000001">
    <property type="protein sequence ID" value="GGL26044.1"/>
    <property type="molecule type" value="Genomic_DNA"/>
</dbReference>
<keyword evidence="3" id="KW-1185">Reference proteome</keyword>
<name>A0A830F791_9EURY</name>
<keyword evidence="1" id="KW-0472">Membrane</keyword>
<evidence type="ECO:0000313" key="2">
    <source>
        <dbReference type="EMBL" id="GGL26044.1"/>
    </source>
</evidence>
<evidence type="ECO:0000313" key="3">
    <source>
        <dbReference type="Proteomes" id="UP000628840"/>
    </source>
</evidence>
<proteinExistence type="predicted"/>
<feature type="transmembrane region" description="Helical" evidence="1">
    <location>
        <begin position="65"/>
        <end position="86"/>
    </location>
</feature>
<keyword evidence="1" id="KW-1133">Transmembrane helix</keyword>
<comment type="caution">
    <text evidence="2">The sequence shown here is derived from an EMBL/GenBank/DDBJ whole genome shotgun (WGS) entry which is preliminary data.</text>
</comment>
<keyword evidence="1" id="KW-0812">Transmembrane</keyword>
<dbReference type="RefSeq" id="WP_188878973.1">
    <property type="nucleotide sequence ID" value="NZ_BMPF01000001.1"/>
</dbReference>
<feature type="transmembrane region" description="Helical" evidence="1">
    <location>
        <begin position="30"/>
        <end position="53"/>
    </location>
</feature>
<sequence>MSSSDELSGAEYYLDRARGTSLTNLAKRGVGGWLLALAGAGITGMQSMLQLLLTPVELLTDLMAASVNAFFLEPFGIVIAGASASAEGARQFGIFGLIVAVLIVLASFWIVIQYINQQDTTDVPIPGLTVDVIPFVGVDEEVDAED</sequence>
<dbReference type="AlphaFoldDB" id="A0A830F791"/>